<dbReference type="PANTHER" id="PTHR42792">
    <property type="entry name" value="FLAGELLIN"/>
    <property type="match status" value="1"/>
</dbReference>
<protein>
    <submittedName>
        <fullName evidence="3">Flagellar hook-associated protein FlgL</fullName>
    </submittedName>
</protein>
<keyword evidence="3" id="KW-0969">Cilium</keyword>
<name>A0A1J5PFN4_9ZZZZ</name>
<keyword evidence="3" id="KW-0966">Cell projection</keyword>
<accession>A0A1J5PFN4</accession>
<dbReference type="Pfam" id="PF00700">
    <property type="entry name" value="Flagellin_C"/>
    <property type="match status" value="1"/>
</dbReference>
<evidence type="ECO:0000259" key="2">
    <source>
        <dbReference type="Pfam" id="PF00700"/>
    </source>
</evidence>
<dbReference type="EMBL" id="MLJW01004411">
    <property type="protein sequence ID" value="OIQ70018.1"/>
    <property type="molecule type" value="Genomic_DNA"/>
</dbReference>
<organism evidence="3">
    <name type="scientific">mine drainage metagenome</name>
    <dbReference type="NCBI Taxonomy" id="410659"/>
    <lineage>
        <taxon>unclassified sequences</taxon>
        <taxon>metagenomes</taxon>
        <taxon>ecological metagenomes</taxon>
    </lineage>
</organism>
<dbReference type="GO" id="GO:0009288">
    <property type="term" value="C:bacterial-type flagellum"/>
    <property type="evidence" value="ECO:0007669"/>
    <property type="project" value="InterPro"/>
</dbReference>
<proteinExistence type="predicted"/>
<dbReference type="InterPro" id="IPR001492">
    <property type="entry name" value="Flagellin"/>
</dbReference>
<keyword evidence="1" id="KW-0975">Bacterial flagellum</keyword>
<dbReference type="PANTHER" id="PTHR42792:SF1">
    <property type="entry name" value="FLAGELLAR HOOK-ASSOCIATED PROTEIN 3"/>
    <property type="match status" value="1"/>
</dbReference>
<dbReference type="AlphaFoldDB" id="A0A1J5PFN4"/>
<dbReference type="SUPFAM" id="SSF64518">
    <property type="entry name" value="Phase 1 flagellin"/>
    <property type="match status" value="1"/>
</dbReference>
<dbReference type="GO" id="GO:0005198">
    <property type="term" value="F:structural molecule activity"/>
    <property type="evidence" value="ECO:0007669"/>
    <property type="project" value="InterPro"/>
</dbReference>
<dbReference type="InterPro" id="IPR046358">
    <property type="entry name" value="Flagellin_C"/>
</dbReference>
<keyword evidence="3" id="KW-0282">Flagellum</keyword>
<gene>
    <name evidence="3" type="ORF">GALL_483750</name>
</gene>
<evidence type="ECO:0000313" key="3">
    <source>
        <dbReference type="EMBL" id="OIQ70018.1"/>
    </source>
</evidence>
<evidence type="ECO:0000256" key="1">
    <source>
        <dbReference type="ARBA" id="ARBA00023143"/>
    </source>
</evidence>
<dbReference type="Gene3D" id="1.20.1330.10">
    <property type="entry name" value="f41 fragment of flagellin, N-terminal domain"/>
    <property type="match status" value="1"/>
</dbReference>
<sequence length="304" mass="31143">MGSALAPFVGPQATSPDYTFKGLPGQAASSSVSIPSTLDGNSAFMLDPGQDMVFTKQTVASASNGVARTNPLSIDVTANPTTAALAGTTFKSDSAYTITIDSMGLKSPATNPNTGVATYTISGTAPNGTTTSVTGNADFDYNLPITLTIPDTTANPAGSTPPGGNGVEGLQINLKGDVRQGDTFSLTPVVSVFSVLDNAIKDIGSAPSNAAVPQAVSDALSNIDTSMARISAVRGQAGALLNRADSISANQDSRNIQLEADRSSAVDLDMVKGISDFNNQQTGYSAALQTYAKIQQLSLFDYLK</sequence>
<comment type="caution">
    <text evidence="3">The sequence shown here is derived from an EMBL/GenBank/DDBJ whole genome shotgun (WGS) entry which is preliminary data.</text>
</comment>
<reference evidence="3" key="1">
    <citation type="submission" date="2016-10" db="EMBL/GenBank/DDBJ databases">
        <title>Sequence of Gallionella enrichment culture.</title>
        <authorList>
            <person name="Poehlein A."/>
            <person name="Muehling M."/>
            <person name="Daniel R."/>
        </authorList>
    </citation>
    <scope>NUCLEOTIDE SEQUENCE</scope>
</reference>
<feature type="domain" description="Flagellin C-terminal" evidence="2">
    <location>
        <begin position="221"/>
        <end position="303"/>
    </location>
</feature>